<keyword evidence="6" id="KW-1185">Reference proteome</keyword>
<keyword evidence="5" id="KW-0378">Hydrolase</keyword>
<dbReference type="InterPro" id="IPR040255">
    <property type="entry name" value="Non-specific_endonuclease"/>
</dbReference>
<evidence type="ECO:0000259" key="3">
    <source>
        <dbReference type="SMART" id="SM00477"/>
    </source>
</evidence>
<dbReference type="InterPro" id="IPR044929">
    <property type="entry name" value="DNA/RNA_non-sp_Endonuclease_sf"/>
</dbReference>
<evidence type="ECO:0000256" key="1">
    <source>
        <dbReference type="PIRSR" id="PIRSR640255-1"/>
    </source>
</evidence>
<organism evidence="5 6">
    <name type="scientific">Halpernia frigidisoli</name>
    <dbReference type="NCBI Taxonomy" id="1125876"/>
    <lineage>
        <taxon>Bacteria</taxon>
        <taxon>Pseudomonadati</taxon>
        <taxon>Bacteroidota</taxon>
        <taxon>Flavobacteriia</taxon>
        <taxon>Flavobacteriales</taxon>
        <taxon>Weeksellaceae</taxon>
        <taxon>Chryseobacterium group</taxon>
        <taxon>Halpernia</taxon>
    </lineage>
</organism>
<dbReference type="STRING" id="1125876.SAMN05443292_1461"/>
<dbReference type="GO" id="GO:0003676">
    <property type="term" value="F:nucleic acid binding"/>
    <property type="evidence" value="ECO:0007669"/>
    <property type="project" value="InterPro"/>
</dbReference>
<sequence>MSTLKEIAFSKEELLKCKGFIENFIDDKITVSSANILNKDQKKILPKVEGNKNGILNYTNLSVHYNSNRKIPFFSAYNINGADKKDKISRANSFHHDPRIPKEVQLSEDFYSFKYKDSKTGKFRIIFEIGHVAAHNEMTWGNDAQIMAYRTFHFPNSFPQAEILNSGLWRSLENYIINETSEIDKNKKISVFTGPFILDSDPVYKNVENFQIPILFFKVVVFSTEKGIYSTAFVMSHEKKIKELGIIESKEILKRAETVTEFSDFKYKKVFQVDIDFLQKQSGLNFTWKGVKKIKIKDQINQLQLIKDTGNADDAGKKLKPEDKKSTLKLNLILP</sequence>
<name>A0A1I3FLF7_9FLAO</name>
<gene>
    <name evidence="5" type="ORF">SAMN05443292_1461</name>
</gene>
<dbReference type="GO" id="GO:0016787">
    <property type="term" value="F:hydrolase activity"/>
    <property type="evidence" value="ECO:0007669"/>
    <property type="project" value="InterPro"/>
</dbReference>
<keyword evidence="5" id="KW-0540">Nuclease</keyword>
<dbReference type="OrthoDB" id="9770276at2"/>
<dbReference type="GO" id="GO:0004519">
    <property type="term" value="F:endonuclease activity"/>
    <property type="evidence" value="ECO:0007669"/>
    <property type="project" value="UniProtKB-KW"/>
</dbReference>
<dbReference type="Pfam" id="PF01223">
    <property type="entry name" value="Endonuclease_NS"/>
    <property type="match status" value="1"/>
</dbReference>
<protein>
    <submittedName>
        <fullName evidence="5">DNA/RNA endonuclease G, NUC1</fullName>
    </submittedName>
</protein>
<keyword evidence="2" id="KW-0479">Metal-binding</keyword>
<dbReference type="Gene3D" id="3.40.570.10">
    <property type="entry name" value="Extracellular Endonuclease, subunit A"/>
    <property type="match status" value="1"/>
</dbReference>
<dbReference type="SMART" id="SM00477">
    <property type="entry name" value="NUC"/>
    <property type="match status" value="1"/>
</dbReference>
<proteinExistence type="predicted"/>
<dbReference type="InterPro" id="IPR044925">
    <property type="entry name" value="His-Me_finger_sf"/>
</dbReference>
<feature type="domain" description="ENPP1-3/EXOG-like endonuclease/phosphodiesterase" evidence="3">
    <location>
        <begin position="58"/>
        <end position="262"/>
    </location>
</feature>
<keyword evidence="5" id="KW-0255">Endonuclease</keyword>
<reference evidence="5 6" key="1">
    <citation type="submission" date="2016-10" db="EMBL/GenBank/DDBJ databases">
        <authorList>
            <person name="de Groot N.N."/>
        </authorList>
    </citation>
    <scope>NUCLEOTIDE SEQUENCE [LARGE SCALE GENOMIC DNA]</scope>
    <source>
        <strain evidence="5 6">DSM 26000</strain>
    </source>
</reference>
<feature type="active site" description="Proton acceptor" evidence="1">
    <location>
        <position position="131"/>
    </location>
</feature>
<evidence type="ECO:0000313" key="6">
    <source>
        <dbReference type="Proteomes" id="UP000198931"/>
    </source>
</evidence>
<dbReference type="AlphaFoldDB" id="A0A1I3FLF7"/>
<dbReference type="Proteomes" id="UP000198931">
    <property type="component" value="Unassembled WGS sequence"/>
</dbReference>
<evidence type="ECO:0000313" key="5">
    <source>
        <dbReference type="EMBL" id="SFI12088.1"/>
    </source>
</evidence>
<dbReference type="SMART" id="SM00892">
    <property type="entry name" value="Endonuclease_NS"/>
    <property type="match status" value="1"/>
</dbReference>
<feature type="domain" description="DNA/RNA non-specific endonuclease/pyrophosphatase/phosphodiesterase" evidence="4">
    <location>
        <begin position="57"/>
        <end position="293"/>
    </location>
</feature>
<dbReference type="EMBL" id="FOQT01000002">
    <property type="protein sequence ID" value="SFI12088.1"/>
    <property type="molecule type" value="Genomic_DNA"/>
</dbReference>
<evidence type="ECO:0000256" key="2">
    <source>
        <dbReference type="PIRSR" id="PIRSR640255-2"/>
    </source>
</evidence>
<dbReference type="PANTHER" id="PTHR13966">
    <property type="entry name" value="ENDONUCLEASE RELATED"/>
    <property type="match status" value="1"/>
</dbReference>
<accession>A0A1I3FLF7</accession>
<dbReference type="GO" id="GO:0046872">
    <property type="term" value="F:metal ion binding"/>
    <property type="evidence" value="ECO:0007669"/>
    <property type="project" value="UniProtKB-KW"/>
</dbReference>
<dbReference type="RefSeq" id="WP_090079463.1">
    <property type="nucleotide sequence ID" value="NZ_FOQT01000002.1"/>
</dbReference>
<feature type="binding site" evidence="2">
    <location>
        <position position="165"/>
    </location>
    <ligand>
        <name>Mg(2+)</name>
        <dbReference type="ChEBI" id="CHEBI:18420"/>
        <note>catalytic</note>
    </ligand>
</feature>
<evidence type="ECO:0000259" key="4">
    <source>
        <dbReference type="SMART" id="SM00892"/>
    </source>
</evidence>
<dbReference type="SUPFAM" id="SSF54060">
    <property type="entry name" value="His-Me finger endonucleases"/>
    <property type="match status" value="1"/>
</dbReference>
<dbReference type="InterPro" id="IPR001604">
    <property type="entry name" value="Endo_G_ENPP1-like_dom"/>
</dbReference>
<dbReference type="InterPro" id="IPR020821">
    <property type="entry name" value="ENPP1-3/EXOG-like_nuc-like"/>
</dbReference>
<dbReference type="PANTHER" id="PTHR13966:SF5">
    <property type="entry name" value="ENDONUCLEASE G, MITOCHONDRIAL"/>
    <property type="match status" value="1"/>
</dbReference>